<dbReference type="EMBL" id="CM035412">
    <property type="protein sequence ID" value="KAH7433973.1"/>
    <property type="molecule type" value="Genomic_DNA"/>
</dbReference>
<comment type="caution">
    <text evidence="2">The sequence shown here is derived from an EMBL/GenBank/DDBJ whole genome shotgun (WGS) entry which is preliminary data.</text>
</comment>
<dbReference type="PANTHER" id="PTHR11158">
    <property type="entry name" value="MSF1/PX19 RELATED"/>
    <property type="match status" value="1"/>
</dbReference>
<dbReference type="AlphaFoldDB" id="A0A8T2UJG9"/>
<evidence type="ECO:0000313" key="3">
    <source>
        <dbReference type="Proteomes" id="UP000825935"/>
    </source>
</evidence>
<reference evidence="2" key="1">
    <citation type="submission" date="2021-08" db="EMBL/GenBank/DDBJ databases">
        <title>WGS assembly of Ceratopteris richardii.</title>
        <authorList>
            <person name="Marchant D.B."/>
            <person name="Chen G."/>
            <person name="Jenkins J."/>
            <person name="Shu S."/>
            <person name="Leebens-Mack J."/>
            <person name="Grimwood J."/>
            <person name="Schmutz J."/>
            <person name="Soltis P."/>
            <person name="Soltis D."/>
            <person name="Chen Z.-H."/>
        </authorList>
    </citation>
    <scope>NUCLEOTIDE SEQUENCE</scope>
    <source>
        <strain evidence="2">Whitten #5841</strain>
        <tissue evidence="2">Leaf</tissue>
    </source>
</reference>
<dbReference type="Proteomes" id="UP000825935">
    <property type="component" value="Chromosome 7"/>
</dbReference>
<organism evidence="2 3">
    <name type="scientific">Ceratopteris richardii</name>
    <name type="common">Triangle waterfern</name>
    <dbReference type="NCBI Taxonomy" id="49495"/>
    <lineage>
        <taxon>Eukaryota</taxon>
        <taxon>Viridiplantae</taxon>
        <taxon>Streptophyta</taxon>
        <taxon>Embryophyta</taxon>
        <taxon>Tracheophyta</taxon>
        <taxon>Polypodiopsida</taxon>
        <taxon>Polypodiidae</taxon>
        <taxon>Polypodiales</taxon>
        <taxon>Pteridineae</taxon>
        <taxon>Pteridaceae</taxon>
        <taxon>Parkerioideae</taxon>
        <taxon>Ceratopteris</taxon>
    </lineage>
</organism>
<gene>
    <name evidence="2" type="ORF">KP509_07G095300</name>
</gene>
<evidence type="ECO:0000259" key="1">
    <source>
        <dbReference type="PROSITE" id="PS50904"/>
    </source>
</evidence>
<dbReference type="GO" id="GO:0005758">
    <property type="term" value="C:mitochondrial intermembrane space"/>
    <property type="evidence" value="ECO:0007669"/>
    <property type="project" value="InterPro"/>
</dbReference>
<protein>
    <recommendedName>
        <fullName evidence="1">PRELI/MSF1 domain-containing protein</fullName>
    </recommendedName>
</protein>
<accession>A0A8T2UJG9</accession>
<feature type="domain" description="PRELI/MSF1" evidence="1">
    <location>
        <begin position="44"/>
        <end position="222"/>
    </location>
</feature>
<dbReference type="PROSITE" id="PS50904">
    <property type="entry name" value="PRELI_MSF1"/>
    <property type="match status" value="1"/>
</dbReference>
<dbReference type="Pfam" id="PF04707">
    <property type="entry name" value="PRELI"/>
    <property type="match status" value="1"/>
</dbReference>
<dbReference type="InterPro" id="IPR037365">
    <property type="entry name" value="Slowmo/Ups"/>
</dbReference>
<dbReference type="OMA" id="YCPWNEK"/>
<sequence length="228" mass="25991">MFIFSIVPSVSLPYFGCIASSFRNIKSICVPVCLLDIRSFTTMVRQYTQEHTFMHPWERVTSACWRKFADPKNRSRLSHILEVHTIDRKLDALNGRLLTTRAITVNALGPWWLQKIVGETVCHCIEECIVDARNKSMEIVTRNATLKDFISVEEKSWYSPHPQNSQWTALRQETSISCNAFSALASMAEKIEQRCAEKFQQNSAKGREVVENVCAYLEAEANGIGVRV</sequence>
<evidence type="ECO:0000313" key="2">
    <source>
        <dbReference type="EMBL" id="KAH7433973.1"/>
    </source>
</evidence>
<dbReference type="OrthoDB" id="407630at2759"/>
<proteinExistence type="predicted"/>
<dbReference type="InterPro" id="IPR006797">
    <property type="entry name" value="PRELI/MSF1_dom"/>
</dbReference>
<name>A0A8T2UJG9_CERRI</name>
<dbReference type="EMBL" id="CM035412">
    <property type="protein sequence ID" value="KAH7433972.1"/>
    <property type="molecule type" value="Genomic_DNA"/>
</dbReference>
<keyword evidence="3" id="KW-1185">Reference proteome</keyword>